<evidence type="ECO:0000313" key="5">
    <source>
        <dbReference type="Proteomes" id="UP000822688"/>
    </source>
</evidence>
<dbReference type="Pfam" id="PF00012">
    <property type="entry name" value="HSP70"/>
    <property type="match status" value="1"/>
</dbReference>
<feature type="compositionally biased region" description="Polar residues" evidence="3">
    <location>
        <begin position="96"/>
        <end position="115"/>
    </location>
</feature>
<dbReference type="EMBL" id="CM026431">
    <property type="protein sequence ID" value="KAG0559270.1"/>
    <property type="molecule type" value="Genomic_DNA"/>
</dbReference>
<dbReference type="InterPro" id="IPR013126">
    <property type="entry name" value="Hsp_70_fam"/>
</dbReference>
<evidence type="ECO:0000256" key="2">
    <source>
        <dbReference type="ARBA" id="ARBA00022840"/>
    </source>
</evidence>
<dbReference type="Gene3D" id="3.90.640.10">
    <property type="entry name" value="Actin, Chain A, domain 4"/>
    <property type="match status" value="1"/>
</dbReference>
<keyword evidence="5" id="KW-1185">Reference proteome</keyword>
<evidence type="ECO:0000256" key="3">
    <source>
        <dbReference type="SAM" id="MobiDB-lite"/>
    </source>
</evidence>
<accession>A0A8T0GJT5</accession>
<proteinExistence type="predicted"/>
<dbReference type="InterPro" id="IPR043129">
    <property type="entry name" value="ATPase_NBD"/>
</dbReference>
<comment type="caution">
    <text evidence="4">The sequence shown here is derived from an EMBL/GenBank/DDBJ whole genome shotgun (WGS) entry which is preliminary data.</text>
</comment>
<feature type="region of interest" description="Disordered" evidence="3">
    <location>
        <begin position="96"/>
        <end position="117"/>
    </location>
</feature>
<evidence type="ECO:0000256" key="1">
    <source>
        <dbReference type="ARBA" id="ARBA00022741"/>
    </source>
</evidence>
<dbReference type="CDD" id="cd10229">
    <property type="entry name" value="ASKHA_NBD_HSP70_HSPA12"/>
    <property type="match status" value="1"/>
</dbReference>
<dbReference type="SUPFAM" id="SSF53067">
    <property type="entry name" value="Actin-like ATPase domain"/>
    <property type="match status" value="2"/>
</dbReference>
<dbReference type="GO" id="GO:0005524">
    <property type="term" value="F:ATP binding"/>
    <property type="evidence" value="ECO:0007669"/>
    <property type="project" value="UniProtKB-KW"/>
</dbReference>
<dbReference type="GO" id="GO:0140662">
    <property type="term" value="F:ATP-dependent protein folding chaperone"/>
    <property type="evidence" value="ECO:0007669"/>
    <property type="project" value="InterPro"/>
</dbReference>
<dbReference type="AlphaFoldDB" id="A0A8T0GJT5"/>
<dbReference type="PANTHER" id="PTHR14187:SF5">
    <property type="entry name" value="HEAT SHOCK 70 KDA PROTEIN 12A"/>
    <property type="match status" value="1"/>
</dbReference>
<dbReference type="PANTHER" id="PTHR14187">
    <property type="entry name" value="ALPHA KINASE/ELONGATION FACTOR 2 KINASE"/>
    <property type="match status" value="1"/>
</dbReference>
<dbReference type="Proteomes" id="UP000822688">
    <property type="component" value="Chromosome 10"/>
</dbReference>
<keyword evidence="2" id="KW-0067">ATP-binding</keyword>
<feature type="compositionally biased region" description="Polar residues" evidence="3">
    <location>
        <begin position="141"/>
        <end position="163"/>
    </location>
</feature>
<protein>
    <submittedName>
        <fullName evidence="4">Uncharacterized protein</fullName>
    </submittedName>
</protein>
<gene>
    <name evidence="4" type="ORF">KC19_10G092300</name>
</gene>
<organism evidence="4 5">
    <name type="scientific">Ceratodon purpureus</name>
    <name type="common">Fire moss</name>
    <name type="synonym">Dicranum purpureum</name>
    <dbReference type="NCBI Taxonomy" id="3225"/>
    <lineage>
        <taxon>Eukaryota</taxon>
        <taxon>Viridiplantae</taxon>
        <taxon>Streptophyta</taxon>
        <taxon>Embryophyta</taxon>
        <taxon>Bryophyta</taxon>
        <taxon>Bryophytina</taxon>
        <taxon>Bryopsida</taxon>
        <taxon>Dicranidae</taxon>
        <taxon>Pseudoditrichales</taxon>
        <taxon>Ditrichaceae</taxon>
        <taxon>Ceratodon</taxon>
    </lineage>
</organism>
<name>A0A8T0GJT5_CERPU</name>
<feature type="region of interest" description="Disordered" evidence="3">
    <location>
        <begin position="138"/>
        <end position="163"/>
    </location>
</feature>
<reference evidence="4" key="1">
    <citation type="submission" date="2020-06" db="EMBL/GenBank/DDBJ databases">
        <title>WGS assembly of Ceratodon purpureus strain R40.</title>
        <authorList>
            <person name="Carey S.B."/>
            <person name="Jenkins J."/>
            <person name="Shu S."/>
            <person name="Lovell J.T."/>
            <person name="Sreedasyam A."/>
            <person name="Maumus F."/>
            <person name="Tiley G.P."/>
            <person name="Fernandez-Pozo N."/>
            <person name="Barry K."/>
            <person name="Chen C."/>
            <person name="Wang M."/>
            <person name="Lipzen A."/>
            <person name="Daum C."/>
            <person name="Saski C.A."/>
            <person name="Payton A.C."/>
            <person name="Mcbreen J.C."/>
            <person name="Conrad R.E."/>
            <person name="Kollar L.M."/>
            <person name="Olsson S."/>
            <person name="Huttunen S."/>
            <person name="Landis J.B."/>
            <person name="Wickett N.J."/>
            <person name="Johnson M.G."/>
            <person name="Rensing S.A."/>
            <person name="Grimwood J."/>
            <person name="Schmutz J."/>
            <person name="Mcdaniel S.F."/>
        </authorList>
    </citation>
    <scope>NUCLEOTIDE SEQUENCE</scope>
    <source>
        <strain evidence="4">R40</strain>
    </source>
</reference>
<evidence type="ECO:0000313" key="4">
    <source>
        <dbReference type="EMBL" id="KAG0559270.1"/>
    </source>
</evidence>
<sequence length="649" mass="71180">MEGHSSKPFAAKPRVIVGLDFGTTFSGFAFAHVSDPDKIYTYYDYPKAGGEKPYCKTLTASYYKATAKGGWQLHSWGYPARTEYERDIQALHKYLKSQSPTSSAPSENIPTSPSSGRGVENFFSKVFNSWNNSASKEACTQPGTCNPPSSSNQPGKSDAPPTQSPSLGVFLSRFKLHLASRNTEELSASPLPPGLTIEQVITDYLRELGDLILKHLQHKYGAHFSNQLIQWCITVPSIWDNSAKATMRACMVSAGLVSPHPVVIVLEPEAASFHCQRVMGELTLQAGDKLVVADIGGGTSDIVAQEVVSVGEGGYRVKEVTMSSGGLCGGTYVDSRFIEFLEGRVGRCFHECILKHRSVYGQLIKEWECTKSYFDCGQSTTTINVPSKLAMEWEKSDQETGITNPGGEDYGEFEMSYKEMQSIFDPVVQENLDLIHRQLVEAGGKVKVLVLVGGFTESPYLLRKIKQSCGAMAQNIICPPNPGSAICQGAVALALNPNAVVSRICKRTYGFAAQRPFEKGLDPDWKMKLIDGAMLCPHRFEVLVKKGDEVLIDKPMSVNCIPGEKGATQVPVRLFSCDERIPPRYSTDKSLKTEGTFVMDVSGDMKLDRGRSIEVSLFFGGSFLEVKAKALNFNAEQVKLPVEVDYLLN</sequence>
<keyword evidence="1" id="KW-0547">Nucleotide-binding</keyword>
<dbReference type="Gene3D" id="3.30.420.40">
    <property type="match status" value="2"/>
</dbReference>